<reference evidence="2" key="1">
    <citation type="journal article" date="2019" name="Int. J. Syst. Evol. Microbiol.">
        <title>The Global Catalogue of Microorganisms (GCM) 10K type strain sequencing project: providing services to taxonomists for standard genome sequencing and annotation.</title>
        <authorList>
            <consortium name="The Broad Institute Genomics Platform"/>
            <consortium name="The Broad Institute Genome Sequencing Center for Infectious Disease"/>
            <person name="Wu L."/>
            <person name="Ma J."/>
        </authorList>
    </citation>
    <scope>NUCLEOTIDE SEQUENCE [LARGE SCALE GENOMIC DNA]</scope>
    <source>
        <strain evidence="2">JCM 14234</strain>
    </source>
</reference>
<organism evidence="1 2">
    <name type="scientific">Gordonia defluvii</name>
    <dbReference type="NCBI Taxonomy" id="283718"/>
    <lineage>
        <taxon>Bacteria</taxon>
        <taxon>Bacillati</taxon>
        <taxon>Actinomycetota</taxon>
        <taxon>Actinomycetes</taxon>
        <taxon>Mycobacteriales</taxon>
        <taxon>Gordoniaceae</taxon>
        <taxon>Gordonia</taxon>
    </lineage>
</organism>
<dbReference type="Gene3D" id="2.130.10.10">
    <property type="entry name" value="YVTN repeat-like/Quinoprotein amine dehydrogenase"/>
    <property type="match status" value="1"/>
</dbReference>
<comment type="caution">
    <text evidence="1">The sequence shown here is derived from an EMBL/GenBank/DDBJ whole genome shotgun (WGS) entry which is preliminary data.</text>
</comment>
<evidence type="ECO:0000313" key="1">
    <source>
        <dbReference type="EMBL" id="GAA3039169.1"/>
    </source>
</evidence>
<dbReference type="EMBL" id="BAAAVS010000024">
    <property type="protein sequence ID" value="GAA3039169.1"/>
    <property type="molecule type" value="Genomic_DNA"/>
</dbReference>
<name>A0ABP6LFK6_9ACTN</name>
<evidence type="ECO:0008006" key="3">
    <source>
        <dbReference type="Google" id="ProtNLM"/>
    </source>
</evidence>
<gene>
    <name evidence="1" type="ORF">GCM10010528_19720</name>
</gene>
<evidence type="ECO:0000313" key="2">
    <source>
        <dbReference type="Proteomes" id="UP001501035"/>
    </source>
</evidence>
<dbReference type="Proteomes" id="UP001501035">
    <property type="component" value="Unassembled WGS sequence"/>
</dbReference>
<sequence length="340" mass="35063">MVRMPLRSPALAAIVTAVALTVGLAGCGAKDEHGRPDVPTVTPQTALPGPPVSMAPEGTVVPAPGLGTALALAPGPGRTLAAIARDGRSVALFDAADLHRPPVVAATPQLRAIAADGDGFIAVGPTSVVRIAPTGATQVVGLKRPGLAVAVEGTAVFVGTEHGHLLILDSSLAQQTDVGGFVRIDAVAVASRDSQRQIVVLDRAQSLVTTVDPNSRERGAALRAGNGATTLIGDSFGRFLVANPRDGQLLGFYGNPLIMRFRFPVGDGPYGLAYDTRRNLLWVSETAANRVVAFDLSSGEPRERARFAAVRQPNSLVVDAESGAVYALSAVGEGLQRVSR</sequence>
<keyword evidence="2" id="KW-1185">Reference proteome</keyword>
<dbReference type="SUPFAM" id="SSF101898">
    <property type="entry name" value="NHL repeat"/>
    <property type="match status" value="1"/>
</dbReference>
<dbReference type="PROSITE" id="PS51257">
    <property type="entry name" value="PROKAR_LIPOPROTEIN"/>
    <property type="match status" value="1"/>
</dbReference>
<accession>A0ABP6LFK6</accession>
<dbReference type="InterPro" id="IPR015943">
    <property type="entry name" value="WD40/YVTN_repeat-like_dom_sf"/>
</dbReference>
<proteinExistence type="predicted"/>
<protein>
    <recommendedName>
        <fullName evidence="3">Lipoprotein</fullName>
    </recommendedName>
</protein>